<feature type="domain" description="TRAM" evidence="6">
    <location>
        <begin position="4"/>
        <end position="62"/>
    </location>
</feature>
<feature type="binding site" evidence="4">
    <location>
        <position position="300"/>
    </location>
    <ligand>
        <name>S-adenosyl-L-methionine</name>
        <dbReference type="ChEBI" id="CHEBI:59789"/>
    </ligand>
</feature>
<comment type="similarity">
    <text evidence="4">Belongs to the class I-like SAM-binding methyltransferase superfamily. RNA M5U methyltransferase family.</text>
</comment>
<evidence type="ECO:0000256" key="5">
    <source>
        <dbReference type="PROSITE-ProRule" id="PRU10015"/>
    </source>
</evidence>
<dbReference type="PROSITE" id="PS50926">
    <property type="entry name" value="TRAM"/>
    <property type="match status" value="1"/>
</dbReference>
<dbReference type="AlphaFoldDB" id="A0A449AW25"/>
<dbReference type="SUPFAM" id="SSF50249">
    <property type="entry name" value="Nucleic acid-binding proteins"/>
    <property type="match status" value="1"/>
</dbReference>
<dbReference type="KEGG" id="mgly:NCTC10194_00595"/>
<feature type="binding site" evidence="4">
    <location>
        <position position="321"/>
    </location>
    <ligand>
        <name>S-adenosyl-L-methionine</name>
        <dbReference type="ChEBI" id="CHEBI:59789"/>
    </ligand>
</feature>
<dbReference type="GO" id="GO:0008173">
    <property type="term" value="F:RNA methyltransferase activity"/>
    <property type="evidence" value="ECO:0007669"/>
    <property type="project" value="InterPro"/>
</dbReference>
<evidence type="ECO:0000313" key="8">
    <source>
        <dbReference type="Proteomes" id="UP000290815"/>
    </source>
</evidence>
<feature type="active site" description="Nucleophile" evidence="4">
    <location>
        <position position="395"/>
    </location>
</feature>
<gene>
    <name evidence="7" type="primary">MCYN0471</name>
    <name evidence="7" type="ORF">NCTC10194_00595</name>
</gene>
<organism evidence="7 8">
    <name type="scientific">Mycoplasmopsis glycophila</name>
    <dbReference type="NCBI Taxonomy" id="171285"/>
    <lineage>
        <taxon>Bacteria</taxon>
        <taxon>Bacillati</taxon>
        <taxon>Mycoplasmatota</taxon>
        <taxon>Mycoplasmoidales</taxon>
        <taxon>Metamycoplasmataceae</taxon>
        <taxon>Mycoplasmopsis</taxon>
    </lineage>
</organism>
<evidence type="ECO:0000313" key="7">
    <source>
        <dbReference type="EMBL" id="VEU70858.1"/>
    </source>
</evidence>
<dbReference type="Pfam" id="PF05958">
    <property type="entry name" value="tRNA_U5-meth_tr"/>
    <property type="match status" value="1"/>
</dbReference>
<dbReference type="RefSeq" id="WP_044888860.1">
    <property type="nucleotide sequence ID" value="NZ_LR215024.1"/>
</dbReference>
<dbReference type="Gene3D" id="3.40.50.150">
    <property type="entry name" value="Vaccinia Virus protein VP39"/>
    <property type="match status" value="1"/>
</dbReference>
<evidence type="ECO:0000259" key="6">
    <source>
        <dbReference type="PROSITE" id="PS50926"/>
    </source>
</evidence>
<dbReference type="Gene3D" id="2.40.50.1070">
    <property type="match status" value="1"/>
</dbReference>
<dbReference type="Gene3D" id="2.40.50.140">
    <property type="entry name" value="Nucleic acid-binding proteins"/>
    <property type="match status" value="1"/>
</dbReference>
<feature type="binding site" evidence="4">
    <location>
        <position position="368"/>
    </location>
    <ligand>
        <name>S-adenosyl-L-methionine</name>
        <dbReference type="ChEBI" id="CHEBI:59789"/>
    </ligand>
</feature>
<keyword evidence="3 4" id="KW-0949">S-adenosyl-L-methionine</keyword>
<dbReference type="NCBIfam" id="TIGR00479">
    <property type="entry name" value="rumA"/>
    <property type="match status" value="1"/>
</dbReference>
<dbReference type="InterPro" id="IPR012340">
    <property type="entry name" value="NA-bd_OB-fold"/>
</dbReference>
<feature type="active site" evidence="5">
    <location>
        <position position="395"/>
    </location>
</feature>
<dbReference type="InterPro" id="IPR010280">
    <property type="entry name" value="U5_MeTrfase_fam"/>
</dbReference>
<dbReference type="PANTHER" id="PTHR11061">
    <property type="entry name" value="RNA M5U METHYLTRANSFERASE"/>
    <property type="match status" value="1"/>
</dbReference>
<dbReference type="EMBL" id="LR215024">
    <property type="protein sequence ID" value="VEU70858.1"/>
    <property type="molecule type" value="Genomic_DNA"/>
</dbReference>
<dbReference type="InterPro" id="IPR029063">
    <property type="entry name" value="SAM-dependent_MTases_sf"/>
</dbReference>
<dbReference type="Proteomes" id="UP000290815">
    <property type="component" value="Chromosome"/>
</dbReference>
<proteinExistence type="inferred from homology"/>
<feature type="binding site" evidence="4">
    <location>
        <position position="272"/>
    </location>
    <ligand>
        <name>S-adenosyl-L-methionine</name>
        <dbReference type="ChEBI" id="CHEBI:59789"/>
    </ligand>
</feature>
<evidence type="ECO:0000256" key="3">
    <source>
        <dbReference type="ARBA" id="ARBA00022691"/>
    </source>
</evidence>
<dbReference type="PROSITE" id="PS01230">
    <property type="entry name" value="TRMA_1"/>
    <property type="match status" value="1"/>
</dbReference>
<dbReference type="SUPFAM" id="SSF53335">
    <property type="entry name" value="S-adenosyl-L-methionine-dependent methyltransferases"/>
    <property type="match status" value="1"/>
</dbReference>
<dbReference type="PROSITE" id="PS51687">
    <property type="entry name" value="SAM_MT_RNA_M5U"/>
    <property type="match status" value="1"/>
</dbReference>
<sequence length="437" mass="50951">MFAKPNLNDELIVECNEISYEGLGVVKFENFTIFVYDLFPGEKAKIKLFKTQSKIAFGYVLELLTKSSSRTNVLLNTVFSAPLINLKYSEQIKFKNDYLFNLLQRNLKTDLTQSGIYQEFTSSLAQYNYRNKIRYDLSFNSTREKLEAIEYFPKSKTKIPINNQKLNKQVLNDLLAQFLELINQVVLDKNKLNLYQTITLRTNNENKVSVLLKIHNDYDLPQKLVTKLQEIPNLIELSVEKKNQIKTIFQKEEFKLELNDKLFEIKQNSFFQINNEVASKIFDKVKKLNNNSYDYFIDLFCGVGVISILSALENQKVIGIDNEASSIQKAKQNALNNNLKDFKYICGDAFKIISKEYQNWKNPLFVVDPPRAGLGIDFVKWIAKQKIHNIIYISCDPRTLTRDLQEFEKQKYSIKKIQGFDMFPNTHHIETVVVLEK</sequence>
<keyword evidence="1 4" id="KW-0489">Methyltransferase</keyword>
<keyword evidence="8" id="KW-1185">Reference proteome</keyword>
<dbReference type="InterPro" id="IPR002792">
    <property type="entry name" value="TRAM_dom"/>
</dbReference>
<evidence type="ECO:0000256" key="2">
    <source>
        <dbReference type="ARBA" id="ARBA00022679"/>
    </source>
</evidence>
<protein>
    <submittedName>
        <fullName evidence="7">Hypothetical RNA methyltransferase</fullName>
        <ecNumber evidence="7">2.1.1.189</ecNumber>
    </submittedName>
</protein>
<dbReference type="GO" id="GO:0032259">
    <property type="term" value="P:methylation"/>
    <property type="evidence" value="ECO:0007669"/>
    <property type="project" value="UniProtKB-KW"/>
</dbReference>
<keyword evidence="2 4" id="KW-0808">Transferase</keyword>
<evidence type="ECO:0000256" key="1">
    <source>
        <dbReference type="ARBA" id="ARBA00022603"/>
    </source>
</evidence>
<dbReference type="EC" id="2.1.1.189" evidence="7"/>
<name>A0A449AW25_9BACT</name>
<dbReference type="InterPro" id="IPR030390">
    <property type="entry name" value="MeTrfase_TrmA_AS"/>
</dbReference>
<accession>A0A449AW25</accession>
<dbReference type="PANTHER" id="PTHR11061:SF30">
    <property type="entry name" value="TRNA (URACIL(54)-C(5))-METHYLTRANSFERASE"/>
    <property type="match status" value="1"/>
</dbReference>
<dbReference type="GO" id="GO:0006396">
    <property type="term" value="P:RNA processing"/>
    <property type="evidence" value="ECO:0007669"/>
    <property type="project" value="InterPro"/>
</dbReference>
<evidence type="ECO:0000256" key="4">
    <source>
        <dbReference type="PROSITE-ProRule" id="PRU01024"/>
    </source>
</evidence>
<dbReference type="CDD" id="cd02440">
    <property type="entry name" value="AdoMet_MTases"/>
    <property type="match status" value="1"/>
</dbReference>
<reference evidence="7 8" key="1">
    <citation type="submission" date="2019-01" db="EMBL/GenBank/DDBJ databases">
        <authorList>
            <consortium name="Pathogen Informatics"/>
        </authorList>
    </citation>
    <scope>NUCLEOTIDE SEQUENCE [LARGE SCALE GENOMIC DNA]</scope>
    <source>
        <strain evidence="7 8">NCTC10194</strain>
    </source>
</reference>